<dbReference type="CDD" id="cd03829">
    <property type="entry name" value="Sina"/>
    <property type="match status" value="1"/>
</dbReference>
<feature type="compositionally biased region" description="Pro residues" evidence="7">
    <location>
        <begin position="1"/>
        <end position="11"/>
    </location>
</feature>
<dbReference type="InterPro" id="IPR008974">
    <property type="entry name" value="TRAF-like"/>
</dbReference>
<dbReference type="InterPro" id="IPR018121">
    <property type="entry name" value="7-in-absentia-prot_TRAF-dom"/>
</dbReference>
<evidence type="ECO:0000313" key="9">
    <source>
        <dbReference type="Proteomes" id="UP000887572"/>
    </source>
</evidence>
<dbReference type="GO" id="GO:0031624">
    <property type="term" value="F:ubiquitin conjugating enzyme binding"/>
    <property type="evidence" value="ECO:0007669"/>
    <property type="project" value="TreeGrafter"/>
</dbReference>
<feature type="domain" description="SIAH-type" evidence="8">
    <location>
        <begin position="135"/>
        <end position="195"/>
    </location>
</feature>
<dbReference type="PROSITE" id="PS51081">
    <property type="entry name" value="ZF_SIAH"/>
    <property type="match status" value="1"/>
</dbReference>
<reference evidence="10" key="1">
    <citation type="submission" date="2022-11" db="UniProtKB">
        <authorList>
            <consortium name="WormBaseParasite"/>
        </authorList>
    </citation>
    <scope>IDENTIFICATION</scope>
</reference>
<dbReference type="Gene3D" id="3.30.160.60">
    <property type="entry name" value="Classic Zinc Finger"/>
    <property type="match status" value="1"/>
</dbReference>
<dbReference type="PANTHER" id="PTHR45877:SF2">
    <property type="entry name" value="E3 UBIQUITIN-PROTEIN LIGASE SINA-RELATED"/>
    <property type="match status" value="1"/>
</dbReference>
<evidence type="ECO:0000256" key="7">
    <source>
        <dbReference type="SAM" id="MobiDB-lite"/>
    </source>
</evidence>
<comment type="domain">
    <text evidence="6">The SBD domain (substrate-binding domain) mediates the interaction with substrate proteins. It is related to the TRAF family.</text>
</comment>
<protein>
    <recommendedName>
        <fullName evidence="6">E3 ubiquitin-protein ligase</fullName>
        <ecNumber evidence="6">2.3.2.27</ecNumber>
    </recommendedName>
</protein>
<proteinExistence type="inferred from homology"/>
<dbReference type="Pfam" id="PF21361">
    <property type="entry name" value="Sina_ZnF"/>
    <property type="match status" value="1"/>
</dbReference>
<dbReference type="GO" id="GO:0043161">
    <property type="term" value="P:proteasome-mediated ubiquitin-dependent protein catabolic process"/>
    <property type="evidence" value="ECO:0007669"/>
    <property type="project" value="TreeGrafter"/>
</dbReference>
<comment type="similarity">
    <text evidence="1 6">Belongs to the SINA (Seven in absentia) family.</text>
</comment>
<feature type="region of interest" description="Disordered" evidence="7">
    <location>
        <begin position="1"/>
        <end position="22"/>
    </location>
</feature>
<keyword evidence="3 5" id="KW-0863">Zinc-finger</keyword>
<dbReference type="Gene3D" id="2.60.210.10">
    <property type="entry name" value="Apoptosis, Tumor Necrosis Factor Receptor Associated Protein 2, Chain A"/>
    <property type="match status" value="1"/>
</dbReference>
<accession>A0A914HXU7</accession>
<evidence type="ECO:0000313" key="10">
    <source>
        <dbReference type="WBParaSite" id="Gr19_v10_g478.t1"/>
    </source>
</evidence>
<sequence length="333" mass="36591">MSNPGSVPPSPTSSSTGASDAMTYSAPVNQRSMARISASTQAATMMVNSIPAGLAAPQQMPQASQTIAATVISAAGGSALSNAPFVLITCSLHICSVHQVIWSAEIAVPRSRHALHVEVQFRAYETLGWRRLQQVFNFHANLLTLDVTNSFTITRKLSTEEICEFRPYQCPCPGASCKWQGSLNDVMSHLMKLHKSITTLQGEDIVFLATDINLPGAVDWVMMQSCYNAFFMLVLEKQDKQEQSGQSYQMFYAVVQLIGTKKEAENFVYKLELSNNRRRLCWEASPRSIHEGVAAAISQSDCLAFDTNHANFFAENGNLGINVTIQRADVMNR</sequence>
<keyword evidence="6" id="KW-0833">Ubl conjugation pathway</keyword>
<dbReference type="InterPro" id="IPR004162">
    <property type="entry name" value="SINA-like_animal"/>
</dbReference>
<dbReference type="GO" id="GO:0005737">
    <property type="term" value="C:cytoplasm"/>
    <property type="evidence" value="ECO:0007669"/>
    <property type="project" value="InterPro"/>
</dbReference>
<comment type="function">
    <text evidence="6">E3 ubiquitin-protein ligase that mediates ubiquitination and subsequent proteasomal degradation of target proteins. E3 ubiquitin ligases accept ubiquitin from an E2 ubiquitin-conjugating enzyme in the form of a thioester and then directly transfers the ubiquitin to targeted substrates.</text>
</comment>
<dbReference type="FunFam" id="2.60.210.10:FF:000002">
    <property type="entry name" value="E3 ubiquitin-protein ligase"/>
    <property type="match status" value="1"/>
</dbReference>
<dbReference type="Proteomes" id="UP000887572">
    <property type="component" value="Unplaced"/>
</dbReference>
<evidence type="ECO:0000256" key="3">
    <source>
        <dbReference type="ARBA" id="ARBA00022771"/>
    </source>
</evidence>
<evidence type="ECO:0000256" key="2">
    <source>
        <dbReference type="ARBA" id="ARBA00022723"/>
    </source>
</evidence>
<evidence type="ECO:0000256" key="6">
    <source>
        <dbReference type="RuleBase" id="RU201113"/>
    </source>
</evidence>
<keyword evidence="9" id="KW-1185">Reference proteome</keyword>
<dbReference type="GO" id="GO:0008270">
    <property type="term" value="F:zinc ion binding"/>
    <property type="evidence" value="ECO:0007669"/>
    <property type="project" value="UniProtKB-KW"/>
</dbReference>
<evidence type="ECO:0000256" key="5">
    <source>
        <dbReference type="PROSITE-ProRule" id="PRU00455"/>
    </source>
</evidence>
<organism evidence="9 10">
    <name type="scientific">Globodera rostochiensis</name>
    <name type="common">Golden nematode worm</name>
    <name type="synonym">Heterodera rostochiensis</name>
    <dbReference type="NCBI Taxonomy" id="31243"/>
    <lineage>
        <taxon>Eukaryota</taxon>
        <taxon>Metazoa</taxon>
        <taxon>Ecdysozoa</taxon>
        <taxon>Nematoda</taxon>
        <taxon>Chromadorea</taxon>
        <taxon>Rhabditida</taxon>
        <taxon>Tylenchina</taxon>
        <taxon>Tylenchomorpha</taxon>
        <taxon>Tylenchoidea</taxon>
        <taxon>Heteroderidae</taxon>
        <taxon>Heteroderinae</taxon>
        <taxon>Globodera</taxon>
    </lineage>
</organism>
<name>A0A914HXU7_GLORO</name>
<dbReference type="SUPFAM" id="SSF49599">
    <property type="entry name" value="TRAF domain-like"/>
    <property type="match status" value="1"/>
</dbReference>
<dbReference type="EC" id="2.3.2.27" evidence="6"/>
<evidence type="ECO:0000256" key="1">
    <source>
        <dbReference type="ARBA" id="ARBA00009119"/>
    </source>
</evidence>
<evidence type="ECO:0000259" key="8">
    <source>
        <dbReference type="PROSITE" id="PS51081"/>
    </source>
</evidence>
<keyword evidence="2 6" id="KW-0479">Metal-binding</keyword>
<dbReference type="AlphaFoldDB" id="A0A914HXU7"/>
<evidence type="ECO:0000256" key="4">
    <source>
        <dbReference type="ARBA" id="ARBA00022833"/>
    </source>
</evidence>
<comment type="pathway">
    <text evidence="6">Protein modification; protein ubiquitination.</text>
</comment>
<comment type="catalytic activity">
    <reaction evidence="6">
        <text>S-ubiquitinyl-[E2 ubiquitin-conjugating enzyme]-L-cysteine + [acceptor protein]-L-lysine = [E2 ubiquitin-conjugating enzyme]-L-cysteine + N(6)-ubiquitinyl-[acceptor protein]-L-lysine.</text>
        <dbReference type="EC" id="2.3.2.27"/>
    </reaction>
</comment>
<dbReference type="InterPro" id="IPR013010">
    <property type="entry name" value="Znf_SIAH"/>
</dbReference>
<dbReference type="PANTHER" id="PTHR45877">
    <property type="entry name" value="E3 UBIQUITIN-PROTEIN LIGASE SIAH2"/>
    <property type="match status" value="1"/>
</dbReference>
<keyword evidence="4 6" id="KW-0862">Zinc</keyword>
<dbReference type="Pfam" id="PF03145">
    <property type="entry name" value="Sina_TRAF"/>
    <property type="match status" value="1"/>
</dbReference>
<comment type="domain">
    <text evidence="6">The RING-type zinc finger domain is essential for ubiquitin ligase activity.</text>
</comment>
<dbReference type="WBParaSite" id="Gr19_v10_g478.t1">
    <property type="protein sequence ID" value="Gr19_v10_g478.t1"/>
    <property type="gene ID" value="Gr19_v10_g478"/>
</dbReference>
<dbReference type="GO" id="GO:0061630">
    <property type="term" value="F:ubiquitin protein ligase activity"/>
    <property type="evidence" value="ECO:0007669"/>
    <property type="project" value="UniProtKB-EC"/>
</dbReference>